<proteinExistence type="predicted"/>
<keyword evidence="1" id="KW-0472">Membrane</keyword>
<reference evidence="2" key="1">
    <citation type="submission" date="2021-01" db="EMBL/GenBank/DDBJ databases">
        <authorList>
            <consortium name="Genoscope - CEA"/>
            <person name="William W."/>
        </authorList>
    </citation>
    <scope>NUCLEOTIDE SEQUENCE</scope>
</reference>
<dbReference type="Proteomes" id="UP000692954">
    <property type="component" value="Unassembled WGS sequence"/>
</dbReference>
<dbReference type="AlphaFoldDB" id="A0A8S1P2C3"/>
<evidence type="ECO:0000313" key="2">
    <source>
        <dbReference type="EMBL" id="CAD8095554.1"/>
    </source>
</evidence>
<keyword evidence="1" id="KW-0812">Transmembrane</keyword>
<evidence type="ECO:0000313" key="3">
    <source>
        <dbReference type="Proteomes" id="UP000692954"/>
    </source>
</evidence>
<evidence type="ECO:0000256" key="1">
    <source>
        <dbReference type="SAM" id="Phobius"/>
    </source>
</evidence>
<feature type="transmembrane region" description="Helical" evidence="1">
    <location>
        <begin position="43"/>
        <end position="61"/>
    </location>
</feature>
<organism evidence="2 3">
    <name type="scientific">Paramecium sonneborni</name>
    <dbReference type="NCBI Taxonomy" id="65129"/>
    <lineage>
        <taxon>Eukaryota</taxon>
        <taxon>Sar</taxon>
        <taxon>Alveolata</taxon>
        <taxon>Ciliophora</taxon>
        <taxon>Intramacronucleata</taxon>
        <taxon>Oligohymenophorea</taxon>
        <taxon>Peniculida</taxon>
        <taxon>Parameciidae</taxon>
        <taxon>Paramecium</taxon>
    </lineage>
</organism>
<evidence type="ECO:0008006" key="4">
    <source>
        <dbReference type="Google" id="ProtNLM"/>
    </source>
</evidence>
<name>A0A8S1P2C3_9CILI</name>
<keyword evidence="1" id="KW-1133">Transmembrane helix</keyword>
<comment type="caution">
    <text evidence="2">The sequence shown here is derived from an EMBL/GenBank/DDBJ whole genome shotgun (WGS) entry which is preliminary data.</text>
</comment>
<keyword evidence="3" id="KW-1185">Reference proteome</keyword>
<accession>A0A8S1P2C3</accession>
<protein>
    <recommendedName>
        <fullName evidence="4">Transmembrane protein</fullName>
    </recommendedName>
</protein>
<gene>
    <name evidence="2" type="ORF">PSON_ATCC_30995.1.T0640251</name>
</gene>
<sequence length="67" mass="7955">MIYLDQQIQHNILIYILSKSQQYSYFKRPQRGILGLLKIDGSALLQFTFIQLFLILDFQLINQGFMD</sequence>
<dbReference type="EMBL" id="CAJJDN010000064">
    <property type="protein sequence ID" value="CAD8095554.1"/>
    <property type="molecule type" value="Genomic_DNA"/>
</dbReference>